<dbReference type="PANTHER" id="PTHR37507">
    <property type="entry name" value="SPORULATION PROTEIN YDCC"/>
    <property type="match status" value="1"/>
</dbReference>
<dbReference type="SUPFAM" id="SSF89392">
    <property type="entry name" value="Prokaryotic lipoproteins and lipoprotein localization factors"/>
    <property type="match status" value="1"/>
</dbReference>
<dbReference type="InterPro" id="IPR052944">
    <property type="entry name" value="Sporulation_related"/>
</dbReference>
<dbReference type="EMBL" id="JASTZU010000063">
    <property type="protein sequence ID" value="MDL4843107.1"/>
    <property type="molecule type" value="Genomic_DNA"/>
</dbReference>
<name>A0ABT7LB76_9BACI</name>
<keyword evidence="1" id="KW-0732">Signal</keyword>
<dbReference type="PROSITE" id="PS51257">
    <property type="entry name" value="PROKAR_LIPOPROTEIN"/>
    <property type="match status" value="1"/>
</dbReference>
<feature type="chain" id="PRO_5046981273" description="Outer membrane lipoprotein-sorting protein" evidence="1">
    <location>
        <begin position="22"/>
        <end position="355"/>
    </location>
</feature>
<protein>
    <recommendedName>
        <fullName evidence="4">Outer membrane lipoprotein-sorting protein</fullName>
    </recommendedName>
</protein>
<dbReference type="InterPro" id="IPR029046">
    <property type="entry name" value="LolA/LolB/LppX"/>
</dbReference>
<proteinExistence type="predicted"/>
<gene>
    <name evidence="2" type="ORF">QQS35_21955</name>
</gene>
<dbReference type="PANTHER" id="PTHR37507:SF2">
    <property type="entry name" value="SPORULATION PROTEIN YDCC"/>
    <property type="match status" value="1"/>
</dbReference>
<evidence type="ECO:0000256" key="1">
    <source>
        <dbReference type="SAM" id="SignalP"/>
    </source>
</evidence>
<reference evidence="2 3" key="1">
    <citation type="submission" date="2023-06" db="EMBL/GenBank/DDBJ databases">
        <title>Aquibacillus rhizosphaerae LR5S19.</title>
        <authorList>
            <person name="Sun J.-Q."/>
        </authorList>
    </citation>
    <scope>NUCLEOTIDE SEQUENCE [LARGE SCALE GENOMIC DNA]</scope>
    <source>
        <strain evidence="2 3">LR5S19</strain>
    </source>
</reference>
<dbReference type="Proteomes" id="UP001235343">
    <property type="component" value="Unassembled WGS sequence"/>
</dbReference>
<dbReference type="Gene3D" id="2.50.20.10">
    <property type="entry name" value="Lipoprotein localisation LolA/LolB/LppX"/>
    <property type="match status" value="1"/>
</dbReference>
<feature type="signal peptide" evidence="1">
    <location>
        <begin position="1"/>
        <end position="21"/>
    </location>
</feature>
<accession>A0ABT7LB76</accession>
<evidence type="ECO:0008006" key="4">
    <source>
        <dbReference type="Google" id="ProtNLM"/>
    </source>
</evidence>
<keyword evidence="3" id="KW-1185">Reference proteome</keyword>
<sequence length="355" mass="40261">MKQLIKWSLLGVFLLLISACGEEVSVSSEEIFSNIIETDDQPISYYGEGKITVYQDDGVSESILFTEYAGTNGEKKMITIEEKSGIKSTAVINQDILVNYQEGSETAQQIDLTGTESPLTFTQKEQFSNMLDMMQDSHSLEMMGEEEVMELDTYHIKLTADSKSSLLGDMEFWVDQKTWFIVKANSASGEIRTETEYTTIEFNPSFEEDTFTLDLPEGVEMEALDDNIPEPGTIEEAVEALGADFLVIDEEQQQLDRIEIHEFDGELNRTEVTLYYVNEEIPSFSVSVFPTPQGEGMELNNDAQLRGLNAELMEEIRNISWDEQGLRYSVMIDHPDITMEEIKKILEKMKLSSEL</sequence>
<organism evidence="2 3">
    <name type="scientific">Aquibacillus rhizosphaerae</name>
    <dbReference type="NCBI Taxonomy" id="3051431"/>
    <lineage>
        <taxon>Bacteria</taxon>
        <taxon>Bacillati</taxon>
        <taxon>Bacillota</taxon>
        <taxon>Bacilli</taxon>
        <taxon>Bacillales</taxon>
        <taxon>Bacillaceae</taxon>
        <taxon>Aquibacillus</taxon>
    </lineage>
</organism>
<comment type="caution">
    <text evidence="2">The sequence shown here is derived from an EMBL/GenBank/DDBJ whole genome shotgun (WGS) entry which is preliminary data.</text>
</comment>
<evidence type="ECO:0000313" key="2">
    <source>
        <dbReference type="EMBL" id="MDL4843107.1"/>
    </source>
</evidence>
<dbReference type="RefSeq" id="WP_285934399.1">
    <property type="nucleotide sequence ID" value="NZ_JASTZU010000063.1"/>
</dbReference>
<evidence type="ECO:0000313" key="3">
    <source>
        <dbReference type="Proteomes" id="UP001235343"/>
    </source>
</evidence>